<gene>
    <name evidence="1" type="ORF">GCM10022197_34140</name>
</gene>
<name>A0ABP6XZF6_9ACTN</name>
<proteinExistence type="predicted"/>
<dbReference type="Proteomes" id="UP001500767">
    <property type="component" value="Unassembled WGS sequence"/>
</dbReference>
<dbReference type="EMBL" id="BAAAYR010000004">
    <property type="protein sequence ID" value="GAA3574323.1"/>
    <property type="molecule type" value="Genomic_DNA"/>
</dbReference>
<reference evidence="2" key="1">
    <citation type="journal article" date="2019" name="Int. J. Syst. Evol. Microbiol.">
        <title>The Global Catalogue of Microorganisms (GCM) 10K type strain sequencing project: providing services to taxonomists for standard genome sequencing and annotation.</title>
        <authorList>
            <consortium name="The Broad Institute Genomics Platform"/>
            <consortium name="The Broad Institute Genome Sequencing Center for Infectious Disease"/>
            <person name="Wu L."/>
            <person name="Ma J."/>
        </authorList>
    </citation>
    <scope>NUCLEOTIDE SEQUENCE [LARGE SCALE GENOMIC DNA]</scope>
    <source>
        <strain evidence="2">JCM 16540</strain>
    </source>
</reference>
<comment type="caution">
    <text evidence="1">The sequence shown here is derived from an EMBL/GenBank/DDBJ whole genome shotgun (WGS) entry which is preliminary data.</text>
</comment>
<sequence>MRRAVLARWASGDVHRREAWDGAVPVRALSGKHGGGSMYGRTVFFGTLSTGGAVRGTGPSGVSTLGPDHR</sequence>
<keyword evidence="2" id="KW-1185">Reference proteome</keyword>
<organism evidence="1 2">
    <name type="scientific">Microlunatus spumicola</name>
    <dbReference type="NCBI Taxonomy" id="81499"/>
    <lineage>
        <taxon>Bacteria</taxon>
        <taxon>Bacillati</taxon>
        <taxon>Actinomycetota</taxon>
        <taxon>Actinomycetes</taxon>
        <taxon>Propionibacteriales</taxon>
        <taxon>Propionibacteriaceae</taxon>
        <taxon>Microlunatus</taxon>
    </lineage>
</organism>
<protein>
    <submittedName>
        <fullName evidence="1">Uncharacterized protein</fullName>
    </submittedName>
</protein>
<evidence type="ECO:0000313" key="1">
    <source>
        <dbReference type="EMBL" id="GAA3574323.1"/>
    </source>
</evidence>
<evidence type="ECO:0000313" key="2">
    <source>
        <dbReference type="Proteomes" id="UP001500767"/>
    </source>
</evidence>
<accession>A0ABP6XZF6</accession>